<reference evidence="1" key="1">
    <citation type="submission" date="2020-10" db="EMBL/GenBank/DDBJ databases">
        <authorList>
            <person name="Gilroy R."/>
        </authorList>
    </citation>
    <scope>NUCLEOTIDE SEQUENCE</scope>
    <source>
        <strain evidence="1">2830</strain>
    </source>
</reference>
<accession>A0A9D1HMN9</accession>
<evidence type="ECO:0000313" key="1">
    <source>
        <dbReference type="EMBL" id="HIU10733.1"/>
    </source>
</evidence>
<reference evidence="1" key="2">
    <citation type="journal article" date="2021" name="PeerJ">
        <title>Extensive microbial diversity within the chicken gut microbiome revealed by metagenomics and culture.</title>
        <authorList>
            <person name="Gilroy R."/>
            <person name="Ravi A."/>
            <person name="Getino M."/>
            <person name="Pursley I."/>
            <person name="Horton D.L."/>
            <person name="Alikhan N.F."/>
            <person name="Baker D."/>
            <person name="Gharbi K."/>
            <person name="Hall N."/>
            <person name="Watson M."/>
            <person name="Adriaenssens E.M."/>
            <person name="Foster-Nyarko E."/>
            <person name="Jarju S."/>
            <person name="Secka A."/>
            <person name="Antonio M."/>
            <person name="Oren A."/>
            <person name="Chaudhuri R.R."/>
            <person name="La Ragione R."/>
            <person name="Hildebrand F."/>
            <person name="Pallen M.J."/>
        </authorList>
    </citation>
    <scope>NUCLEOTIDE SEQUENCE</scope>
    <source>
        <strain evidence="1">2830</strain>
    </source>
</reference>
<dbReference type="Pfam" id="PF09581">
    <property type="entry name" value="Spore_III_AF"/>
    <property type="match status" value="1"/>
</dbReference>
<evidence type="ECO:0000313" key="2">
    <source>
        <dbReference type="Proteomes" id="UP000824124"/>
    </source>
</evidence>
<name>A0A9D1HMN9_9FIRM</name>
<dbReference type="EMBL" id="DVMH01000029">
    <property type="protein sequence ID" value="HIU10733.1"/>
    <property type="molecule type" value="Genomic_DNA"/>
</dbReference>
<proteinExistence type="predicted"/>
<dbReference type="InterPro" id="IPR014245">
    <property type="entry name" value="Spore_III_AF"/>
</dbReference>
<sequence>MALVDILTAVTRQALILSGLALFLEVMLPAGQVKKYARLVMGLLLAGALLAPLCDMRGGAVSASIFVAPPDNTEAIIAAGSNLSEQAEREAEQELVAEVEQQLTAFSELQEGVVKAEVNVELAEGNEMPGHNWGRVVILLSVADGENVQAQAIADSVKRSVAAFYDLDENAVQVSVASYAAGD</sequence>
<dbReference type="AlphaFoldDB" id="A0A9D1HMN9"/>
<protein>
    <submittedName>
        <fullName evidence="1">Stage III sporulation protein AF</fullName>
    </submittedName>
</protein>
<gene>
    <name evidence="1" type="ORF">IAB00_05790</name>
</gene>
<dbReference type="Proteomes" id="UP000824124">
    <property type="component" value="Unassembled WGS sequence"/>
</dbReference>
<comment type="caution">
    <text evidence="1">The sequence shown here is derived from an EMBL/GenBank/DDBJ whole genome shotgun (WGS) entry which is preliminary data.</text>
</comment>
<organism evidence="1 2">
    <name type="scientific">Candidatus Avidehalobacter gallistercoris</name>
    <dbReference type="NCBI Taxonomy" id="2840694"/>
    <lineage>
        <taxon>Bacteria</taxon>
        <taxon>Bacillati</taxon>
        <taxon>Bacillota</taxon>
        <taxon>Clostridia</taxon>
        <taxon>Eubacteriales</taxon>
        <taxon>Peptococcaceae</taxon>
        <taxon>Peptococcaceae incertae sedis</taxon>
        <taxon>Candidatus Avidehalobacter</taxon>
    </lineage>
</organism>